<dbReference type="InterPro" id="IPR011009">
    <property type="entry name" value="Kinase-like_dom_sf"/>
</dbReference>
<dbReference type="RefSeq" id="WP_090021381.1">
    <property type="nucleotide sequence ID" value="NZ_FNCE01000011.1"/>
</dbReference>
<accession>A0A1G7U157</accession>
<dbReference type="OrthoDB" id="9809275at2"/>
<dbReference type="Gene3D" id="3.30.200.20">
    <property type="entry name" value="Phosphorylase Kinase, domain 1"/>
    <property type="match status" value="1"/>
</dbReference>
<dbReference type="InterPro" id="IPR002575">
    <property type="entry name" value="Aminoglycoside_PTrfase"/>
</dbReference>
<evidence type="ECO:0000313" key="2">
    <source>
        <dbReference type="EMBL" id="SDG41148.1"/>
    </source>
</evidence>
<feature type="domain" description="Aminoglycoside phosphotransferase" evidence="1">
    <location>
        <begin position="24"/>
        <end position="250"/>
    </location>
</feature>
<name>A0A1G7U157_9PROT</name>
<dbReference type="Pfam" id="PF01636">
    <property type="entry name" value="APH"/>
    <property type="match status" value="1"/>
</dbReference>
<evidence type="ECO:0000313" key="3">
    <source>
        <dbReference type="Proteomes" id="UP000199415"/>
    </source>
</evidence>
<proteinExistence type="predicted"/>
<dbReference type="SUPFAM" id="SSF56112">
    <property type="entry name" value="Protein kinase-like (PK-like)"/>
    <property type="match status" value="1"/>
</dbReference>
<organism evidence="2 3">
    <name type="scientific">Limimonas halophila</name>
    <dbReference type="NCBI Taxonomy" id="1082479"/>
    <lineage>
        <taxon>Bacteria</taxon>
        <taxon>Pseudomonadati</taxon>
        <taxon>Pseudomonadota</taxon>
        <taxon>Alphaproteobacteria</taxon>
        <taxon>Rhodospirillales</taxon>
        <taxon>Rhodovibrionaceae</taxon>
        <taxon>Limimonas</taxon>
    </lineage>
</organism>
<dbReference type="Proteomes" id="UP000199415">
    <property type="component" value="Unassembled WGS sequence"/>
</dbReference>
<sequence>MAERADALTAFLADAGWHDAAREPMGGDASARRYERLSGRARTGVLMDAPPPEDVRPFVHVAGVLRGLGFSAPAIEHADPENGFLVLEDFGTRTMAAALADGTPAEPLYRLATDTLIALHRCGVPGEAAVPSYSVDRYLDEARLLTDWFCPAVGVSLSRADVAAYEGAWREALANADLSPRTLVLRDYFPDNLMLLERPGVRACGLLDFQDAVTGPGAYDLASLLQDARRDVSPAIEQAMLARYLNAFPETDAAAFRTAYAVLAAQRHAKVIGIFTRLAYRDGKPDYLRHIPRVWHHLESCLTAPALAPVARWLDARVPPGARRQPEESPA</sequence>
<reference evidence="2 3" key="1">
    <citation type="submission" date="2016-10" db="EMBL/GenBank/DDBJ databases">
        <authorList>
            <person name="de Groot N.N."/>
        </authorList>
    </citation>
    <scope>NUCLEOTIDE SEQUENCE [LARGE SCALE GENOMIC DNA]</scope>
    <source>
        <strain evidence="2 3">DSM 25584</strain>
    </source>
</reference>
<keyword evidence="3" id="KW-1185">Reference proteome</keyword>
<dbReference type="Gene3D" id="3.90.1200.10">
    <property type="match status" value="1"/>
</dbReference>
<evidence type="ECO:0000259" key="1">
    <source>
        <dbReference type="Pfam" id="PF01636"/>
    </source>
</evidence>
<gene>
    <name evidence="2" type="ORF">SAMN05216241_11133</name>
</gene>
<dbReference type="EMBL" id="FNCE01000011">
    <property type="protein sequence ID" value="SDG41148.1"/>
    <property type="molecule type" value="Genomic_DNA"/>
</dbReference>
<dbReference type="AlphaFoldDB" id="A0A1G7U157"/>
<protein>
    <recommendedName>
        <fullName evidence="1">Aminoglycoside phosphotransferase domain-containing protein</fullName>
    </recommendedName>
</protein>
<dbReference type="STRING" id="1082479.SAMN05216241_11133"/>